<name>A0A1I0BMW9_THASX</name>
<feature type="transmembrane region" description="Helical" evidence="1">
    <location>
        <begin position="37"/>
        <end position="59"/>
    </location>
</feature>
<dbReference type="RefSeq" id="WP_093328163.1">
    <property type="nucleotide sequence ID" value="NZ_AP027363.1"/>
</dbReference>
<dbReference type="AlphaFoldDB" id="A0A1I0BMW9"/>
<feature type="transmembrane region" description="Helical" evidence="1">
    <location>
        <begin position="12"/>
        <end position="31"/>
    </location>
</feature>
<organism evidence="2 3">
    <name type="scientific">Thalassotalea agarivorans</name>
    <name type="common">Thalassomonas agarivorans</name>
    <dbReference type="NCBI Taxonomy" id="349064"/>
    <lineage>
        <taxon>Bacteria</taxon>
        <taxon>Pseudomonadati</taxon>
        <taxon>Pseudomonadota</taxon>
        <taxon>Gammaproteobacteria</taxon>
        <taxon>Alteromonadales</taxon>
        <taxon>Colwelliaceae</taxon>
        <taxon>Thalassotalea</taxon>
    </lineage>
</organism>
<keyword evidence="3" id="KW-1185">Reference proteome</keyword>
<dbReference type="OrthoDB" id="5772852at2"/>
<dbReference type="STRING" id="349064.SAMN05660429_00984"/>
<reference evidence="2 3" key="1">
    <citation type="submission" date="2016-10" db="EMBL/GenBank/DDBJ databases">
        <authorList>
            <person name="de Groot N.N."/>
        </authorList>
    </citation>
    <scope>NUCLEOTIDE SEQUENCE [LARGE SCALE GENOMIC DNA]</scope>
    <source>
        <strain evidence="2 3">DSM 19706</strain>
    </source>
</reference>
<evidence type="ECO:0000313" key="3">
    <source>
        <dbReference type="Proteomes" id="UP000199308"/>
    </source>
</evidence>
<keyword evidence="1" id="KW-0472">Membrane</keyword>
<evidence type="ECO:0000313" key="2">
    <source>
        <dbReference type="EMBL" id="SET07611.1"/>
    </source>
</evidence>
<dbReference type="EMBL" id="FOHK01000004">
    <property type="protein sequence ID" value="SET07611.1"/>
    <property type="molecule type" value="Genomic_DNA"/>
</dbReference>
<dbReference type="Proteomes" id="UP000199308">
    <property type="component" value="Unassembled WGS sequence"/>
</dbReference>
<keyword evidence="1" id="KW-1133">Transmembrane helix</keyword>
<evidence type="ECO:0000256" key="1">
    <source>
        <dbReference type="SAM" id="Phobius"/>
    </source>
</evidence>
<protein>
    <submittedName>
        <fullName evidence="2">Uncharacterized protein</fullName>
    </submittedName>
</protein>
<keyword evidence="1" id="KW-0812">Transmembrane</keyword>
<accession>A0A1I0BMW9</accession>
<sequence>MKDKQTIRILKMIMIFGICLFVVGHMLISYLDLPQKLGVMGMVIGASCMALGLVLSLPTKMYLTFLWMKKENTKDKNIKSEYKD</sequence>
<proteinExistence type="predicted"/>
<gene>
    <name evidence="2" type="ORF">SAMN05660429_00984</name>
</gene>